<dbReference type="EMBL" id="JBHTJV010000002">
    <property type="protein sequence ID" value="MFD0915367.1"/>
    <property type="molecule type" value="Genomic_DNA"/>
</dbReference>
<protein>
    <recommendedName>
        <fullName evidence="4 11">Histidinol-phosphatase</fullName>
        <ecNumber evidence="4 11">3.1.3.15</ecNumber>
    </recommendedName>
</protein>
<dbReference type="EC" id="3.1.3.15" evidence="4 11"/>
<dbReference type="InterPro" id="IPR020583">
    <property type="entry name" value="Inositol_monoP_metal-BS"/>
</dbReference>
<dbReference type="Pfam" id="PF00459">
    <property type="entry name" value="Inositol_P"/>
    <property type="match status" value="1"/>
</dbReference>
<keyword evidence="7 12" id="KW-0378">Hydrolase</keyword>
<evidence type="ECO:0000256" key="5">
    <source>
        <dbReference type="ARBA" id="ARBA00022605"/>
    </source>
</evidence>
<dbReference type="Gene3D" id="3.30.540.10">
    <property type="entry name" value="Fructose-1,6-Bisphosphatase, subunit A, domain 1"/>
    <property type="match status" value="1"/>
</dbReference>
<dbReference type="PRINTS" id="PR00377">
    <property type="entry name" value="IMPHPHTASES"/>
</dbReference>
<name>A0ABW3FCT0_9HYPH</name>
<evidence type="ECO:0000313" key="12">
    <source>
        <dbReference type="EMBL" id="MFD0915367.1"/>
    </source>
</evidence>
<gene>
    <name evidence="12" type="primary">hisN</name>
    <name evidence="12" type="ORF">ACFQ14_02995</name>
</gene>
<evidence type="ECO:0000256" key="8">
    <source>
        <dbReference type="ARBA" id="ARBA00022842"/>
    </source>
</evidence>
<evidence type="ECO:0000256" key="9">
    <source>
        <dbReference type="ARBA" id="ARBA00023102"/>
    </source>
</evidence>
<comment type="caution">
    <text evidence="12">The sequence shown here is derived from an EMBL/GenBank/DDBJ whole genome shotgun (WGS) entry which is preliminary data.</text>
</comment>
<comment type="cofactor">
    <cofactor evidence="1">
        <name>Mg(2+)</name>
        <dbReference type="ChEBI" id="CHEBI:18420"/>
    </cofactor>
</comment>
<sequence>MHDNPKQLAAFFDTLCAAAAEQTLSRFRLPLDIANKLDSGFDPVTEGDREAEKAIRALLKEHLPNDGIVGEEFGRENENAAFQWIIDPIDGTRAFISGIPVWGTLIGLYKDGVPYAGVMDQPFTGERYVALPGSQPTLSLRNSAPQPLATRATENLEAATLMTTSPNIFPTDHKPRYDALERTTKLVRYGCDCYAYAMVASGQVDMVAESGLSSYDIAALIPIIEGAGGVVSTWDGESAAQGGTVLASANRTLHEKALKALSP</sequence>
<evidence type="ECO:0000256" key="3">
    <source>
        <dbReference type="ARBA" id="ARBA00009759"/>
    </source>
</evidence>
<dbReference type="PANTHER" id="PTHR20854">
    <property type="entry name" value="INOSITOL MONOPHOSPHATASE"/>
    <property type="match status" value="1"/>
</dbReference>
<keyword evidence="5" id="KW-0028">Amino-acid biosynthesis</keyword>
<evidence type="ECO:0000256" key="7">
    <source>
        <dbReference type="ARBA" id="ARBA00022801"/>
    </source>
</evidence>
<dbReference type="InterPro" id="IPR011809">
    <property type="entry name" value="His_9_proposed"/>
</dbReference>
<evidence type="ECO:0000313" key="13">
    <source>
        <dbReference type="Proteomes" id="UP001597101"/>
    </source>
</evidence>
<keyword evidence="6" id="KW-0479">Metal-binding</keyword>
<dbReference type="PROSITE" id="PS00629">
    <property type="entry name" value="IMP_1"/>
    <property type="match status" value="1"/>
</dbReference>
<accession>A0ABW3FCT0</accession>
<comment type="similarity">
    <text evidence="3">Belongs to the inositol monophosphatase superfamily.</text>
</comment>
<evidence type="ECO:0000256" key="10">
    <source>
        <dbReference type="ARBA" id="ARBA00049158"/>
    </source>
</evidence>
<dbReference type="CDD" id="cd01641">
    <property type="entry name" value="Bacterial_IMPase_like_1"/>
    <property type="match status" value="1"/>
</dbReference>
<reference evidence="13" key="1">
    <citation type="journal article" date="2019" name="Int. J. Syst. Evol. Microbiol.">
        <title>The Global Catalogue of Microorganisms (GCM) 10K type strain sequencing project: providing services to taxonomists for standard genome sequencing and annotation.</title>
        <authorList>
            <consortium name="The Broad Institute Genomics Platform"/>
            <consortium name="The Broad Institute Genome Sequencing Center for Infectious Disease"/>
            <person name="Wu L."/>
            <person name="Ma J."/>
        </authorList>
    </citation>
    <scope>NUCLEOTIDE SEQUENCE [LARGE SCALE GENOMIC DNA]</scope>
    <source>
        <strain evidence="13">CCUG 60023</strain>
    </source>
</reference>
<comment type="pathway">
    <text evidence="2">Amino-acid biosynthesis; L-histidine biosynthesis; L-histidine from 5-phospho-alpha-D-ribose 1-diphosphate: step 8/9.</text>
</comment>
<evidence type="ECO:0000256" key="4">
    <source>
        <dbReference type="ARBA" id="ARBA00013085"/>
    </source>
</evidence>
<evidence type="ECO:0000256" key="6">
    <source>
        <dbReference type="ARBA" id="ARBA00022723"/>
    </source>
</evidence>
<dbReference type="PANTHER" id="PTHR20854:SF4">
    <property type="entry name" value="INOSITOL-1-MONOPHOSPHATASE-RELATED"/>
    <property type="match status" value="1"/>
</dbReference>
<dbReference type="InterPro" id="IPR000760">
    <property type="entry name" value="Inositol_monophosphatase-like"/>
</dbReference>
<dbReference type="RefSeq" id="WP_377211212.1">
    <property type="nucleotide sequence ID" value="NZ_JBHTJV010000002.1"/>
</dbReference>
<dbReference type="GO" id="GO:0004401">
    <property type="term" value="F:histidinol-phosphatase activity"/>
    <property type="evidence" value="ECO:0007669"/>
    <property type="project" value="UniProtKB-EC"/>
</dbReference>
<organism evidence="12 13">
    <name type="scientific">Pseudahrensia aquimaris</name>
    <dbReference type="NCBI Taxonomy" id="744461"/>
    <lineage>
        <taxon>Bacteria</taxon>
        <taxon>Pseudomonadati</taxon>
        <taxon>Pseudomonadota</taxon>
        <taxon>Alphaproteobacteria</taxon>
        <taxon>Hyphomicrobiales</taxon>
        <taxon>Ahrensiaceae</taxon>
        <taxon>Pseudahrensia</taxon>
    </lineage>
</organism>
<keyword evidence="13" id="KW-1185">Reference proteome</keyword>
<evidence type="ECO:0000256" key="1">
    <source>
        <dbReference type="ARBA" id="ARBA00001946"/>
    </source>
</evidence>
<evidence type="ECO:0000256" key="11">
    <source>
        <dbReference type="NCBIfam" id="TIGR02067"/>
    </source>
</evidence>
<dbReference type="NCBIfam" id="TIGR02067">
    <property type="entry name" value="his_9_HisN"/>
    <property type="match status" value="1"/>
</dbReference>
<keyword evidence="8" id="KW-0460">Magnesium</keyword>
<comment type="catalytic activity">
    <reaction evidence="10">
        <text>L-histidinol phosphate + H2O = L-histidinol + phosphate</text>
        <dbReference type="Rhea" id="RHEA:14465"/>
        <dbReference type="ChEBI" id="CHEBI:15377"/>
        <dbReference type="ChEBI" id="CHEBI:43474"/>
        <dbReference type="ChEBI" id="CHEBI:57699"/>
        <dbReference type="ChEBI" id="CHEBI:57980"/>
        <dbReference type="EC" id="3.1.3.15"/>
    </reaction>
</comment>
<dbReference type="Gene3D" id="3.40.190.80">
    <property type="match status" value="1"/>
</dbReference>
<dbReference type="SUPFAM" id="SSF56655">
    <property type="entry name" value="Carbohydrate phosphatase"/>
    <property type="match status" value="1"/>
</dbReference>
<proteinExistence type="inferred from homology"/>
<evidence type="ECO:0000256" key="2">
    <source>
        <dbReference type="ARBA" id="ARBA00004970"/>
    </source>
</evidence>
<keyword evidence="9" id="KW-0368">Histidine biosynthesis</keyword>
<dbReference type="Proteomes" id="UP001597101">
    <property type="component" value="Unassembled WGS sequence"/>
</dbReference>